<sequence>MNNHSKTLRLTRLALLAAIVLVLAYTPLGYIHIGPLAITPIMIPVTVGAILLGPTEGAILGGIFGLTSFSTCFGSDAFGTTLMTINPVFTFLTCVPTRVLAGWLPAVIFKALYRKEQPLRANAAFGAAALAGPVLNTVFFMGALVLFFYRTDYLQSFVTALGAANPLVFVLLFVGVQGAVEAAAGFVVSGILSRAVYPVLHRS</sequence>
<evidence type="ECO:0000313" key="2">
    <source>
        <dbReference type="EMBL" id="HIX05145.1"/>
    </source>
</evidence>
<comment type="caution">
    <text evidence="2">The sequence shown here is derived from an EMBL/GenBank/DDBJ whole genome shotgun (WGS) entry which is preliminary data.</text>
</comment>
<accession>A0A9D1V303</accession>
<dbReference type="Proteomes" id="UP000824193">
    <property type="component" value="Unassembled WGS sequence"/>
</dbReference>
<reference evidence="2" key="2">
    <citation type="submission" date="2021-04" db="EMBL/GenBank/DDBJ databases">
        <authorList>
            <person name="Gilroy R."/>
        </authorList>
    </citation>
    <scope>NUCLEOTIDE SEQUENCE</scope>
    <source>
        <strain evidence="2">2239</strain>
    </source>
</reference>
<dbReference type="AlphaFoldDB" id="A0A9D1V303"/>
<keyword evidence="1" id="KW-1133">Transmembrane helix</keyword>
<reference evidence="2" key="1">
    <citation type="journal article" date="2021" name="PeerJ">
        <title>Extensive microbial diversity within the chicken gut microbiome revealed by metagenomics and culture.</title>
        <authorList>
            <person name="Gilroy R."/>
            <person name="Ravi A."/>
            <person name="Getino M."/>
            <person name="Pursley I."/>
            <person name="Horton D.L."/>
            <person name="Alikhan N.F."/>
            <person name="Baker D."/>
            <person name="Gharbi K."/>
            <person name="Hall N."/>
            <person name="Watson M."/>
            <person name="Adriaenssens E.M."/>
            <person name="Foster-Nyarko E."/>
            <person name="Jarju S."/>
            <person name="Secka A."/>
            <person name="Antonio M."/>
            <person name="Oren A."/>
            <person name="Chaudhuri R.R."/>
            <person name="La Ragione R."/>
            <person name="Hildebrand F."/>
            <person name="Pallen M.J."/>
        </authorList>
    </citation>
    <scope>NUCLEOTIDE SEQUENCE</scope>
    <source>
        <strain evidence="2">2239</strain>
    </source>
</reference>
<evidence type="ECO:0000256" key="1">
    <source>
        <dbReference type="SAM" id="Phobius"/>
    </source>
</evidence>
<feature type="transmembrane region" description="Helical" evidence="1">
    <location>
        <begin position="125"/>
        <end position="149"/>
    </location>
</feature>
<feature type="transmembrane region" description="Helical" evidence="1">
    <location>
        <begin position="169"/>
        <end position="192"/>
    </location>
</feature>
<dbReference type="InterPro" id="IPR024529">
    <property type="entry name" value="ECF_trnsprt_substrate-spec"/>
</dbReference>
<dbReference type="Pfam" id="PF12822">
    <property type="entry name" value="ECF_trnsprt"/>
    <property type="match status" value="1"/>
</dbReference>
<dbReference type="GO" id="GO:0022857">
    <property type="term" value="F:transmembrane transporter activity"/>
    <property type="evidence" value="ECO:0007669"/>
    <property type="project" value="InterPro"/>
</dbReference>
<gene>
    <name evidence="2" type="ORF">H9865_03400</name>
</gene>
<keyword evidence="1" id="KW-0812">Transmembrane</keyword>
<evidence type="ECO:0000313" key="3">
    <source>
        <dbReference type="Proteomes" id="UP000824193"/>
    </source>
</evidence>
<organism evidence="2 3">
    <name type="scientific">Candidatus Allofournierella pullicola</name>
    <dbReference type="NCBI Taxonomy" id="2838596"/>
    <lineage>
        <taxon>Bacteria</taxon>
        <taxon>Bacillati</taxon>
        <taxon>Bacillota</taxon>
        <taxon>Clostridia</taxon>
        <taxon>Eubacteriales</taxon>
        <taxon>Oscillospiraceae</taxon>
        <taxon>Allofournierella</taxon>
    </lineage>
</organism>
<dbReference type="Gene3D" id="1.10.1760.20">
    <property type="match status" value="1"/>
</dbReference>
<name>A0A9D1V303_9FIRM</name>
<protein>
    <submittedName>
        <fullName evidence="2">ECF transporter S component</fullName>
    </submittedName>
</protein>
<feature type="transmembrane region" description="Helical" evidence="1">
    <location>
        <begin position="88"/>
        <end position="113"/>
    </location>
</feature>
<proteinExistence type="predicted"/>
<keyword evidence="1" id="KW-0472">Membrane</keyword>
<dbReference type="EMBL" id="DXFW01000008">
    <property type="protein sequence ID" value="HIX05145.1"/>
    <property type="molecule type" value="Genomic_DNA"/>
</dbReference>